<evidence type="ECO:0000313" key="9">
    <source>
        <dbReference type="Proteomes" id="UP000250266"/>
    </source>
</evidence>
<evidence type="ECO:0000256" key="6">
    <source>
        <dbReference type="SAM" id="MobiDB-lite"/>
    </source>
</evidence>
<dbReference type="PANTHER" id="PTHR33680">
    <property type="entry name" value="OS07G0190500 PROTEIN"/>
    <property type="match status" value="1"/>
</dbReference>
<dbReference type="PROSITE" id="PS51999">
    <property type="entry name" value="ZF_GRF"/>
    <property type="match status" value="1"/>
</dbReference>
<evidence type="ECO:0000256" key="5">
    <source>
        <dbReference type="SAM" id="Coils"/>
    </source>
</evidence>
<gene>
    <name evidence="8" type="ORF">K432DRAFT_293997</name>
</gene>
<evidence type="ECO:0000256" key="2">
    <source>
        <dbReference type="ARBA" id="ARBA00022771"/>
    </source>
</evidence>
<keyword evidence="2 4" id="KW-0863">Zinc-finger</keyword>
<dbReference type="OrthoDB" id="430051at2759"/>
<feature type="compositionally biased region" description="Low complexity" evidence="6">
    <location>
        <begin position="101"/>
        <end position="110"/>
    </location>
</feature>
<dbReference type="Proteomes" id="UP000250266">
    <property type="component" value="Unassembled WGS sequence"/>
</dbReference>
<feature type="domain" description="GRF-type" evidence="7">
    <location>
        <begin position="42"/>
        <end position="88"/>
    </location>
</feature>
<keyword evidence="5" id="KW-0175">Coiled coil</keyword>
<dbReference type="AlphaFoldDB" id="A0A8E2EDL8"/>
<protein>
    <recommendedName>
        <fullName evidence="7">GRF-type domain-containing protein</fullName>
    </recommendedName>
</protein>
<accession>A0A8E2EDL8</accession>
<feature type="region of interest" description="Disordered" evidence="6">
    <location>
        <begin position="1"/>
        <end position="30"/>
    </location>
</feature>
<name>A0A8E2EDL8_9PEZI</name>
<feature type="coiled-coil region" evidence="5">
    <location>
        <begin position="332"/>
        <end position="359"/>
    </location>
</feature>
<organism evidence="8 9">
    <name type="scientific">Lepidopterella palustris CBS 459.81</name>
    <dbReference type="NCBI Taxonomy" id="1314670"/>
    <lineage>
        <taxon>Eukaryota</taxon>
        <taxon>Fungi</taxon>
        <taxon>Dikarya</taxon>
        <taxon>Ascomycota</taxon>
        <taxon>Pezizomycotina</taxon>
        <taxon>Dothideomycetes</taxon>
        <taxon>Pleosporomycetidae</taxon>
        <taxon>Mytilinidiales</taxon>
        <taxon>Argynnaceae</taxon>
        <taxon>Lepidopterella</taxon>
    </lineage>
</organism>
<feature type="region of interest" description="Disordered" evidence="6">
    <location>
        <begin position="95"/>
        <end position="268"/>
    </location>
</feature>
<reference evidence="8 9" key="1">
    <citation type="journal article" date="2016" name="Nat. Commun.">
        <title>Ectomycorrhizal ecology is imprinted in the genome of the dominant symbiotic fungus Cenococcum geophilum.</title>
        <authorList>
            <consortium name="DOE Joint Genome Institute"/>
            <person name="Peter M."/>
            <person name="Kohler A."/>
            <person name="Ohm R.A."/>
            <person name="Kuo A."/>
            <person name="Krutzmann J."/>
            <person name="Morin E."/>
            <person name="Arend M."/>
            <person name="Barry K.W."/>
            <person name="Binder M."/>
            <person name="Choi C."/>
            <person name="Clum A."/>
            <person name="Copeland A."/>
            <person name="Grisel N."/>
            <person name="Haridas S."/>
            <person name="Kipfer T."/>
            <person name="LaButti K."/>
            <person name="Lindquist E."/>
            <person name="Lipzen A."/>
            <person name="Maire R."/>
            <person name="Meier B."/>
            <person name="Mihaltcheva S."/>
            <person name="Molinier V."/>
            <person name="Murat C."/>
            <person name="Poggeler S."/>
            <person name="Quandt C.A."/>
            <person name="Sperisen C."/>
            <person name="Tritt A."/>
            <person name="Tisserant E."/>
            <person name="Crous P.W."/>
            <person name="Henrissat B."/>
            <person name="Nehls U."/>
            <person name="Egli S."/>
            <person name="Spatafora J.W."/>
            <person name="Grigoriev I.V."/>
            <person name="Martin F.M."/>
        </authorList>
    </citation>
    <scope>NUCLEOTIDE SEQUENCE [LARGE SCALE GENOMIC DNA]</scope>
    <source>
        <strain evidence="8 9">CBS 459.81</strain>
    </source>
</reference>
<feature type="compositionally biased region" description="Polar residues" evidence="6">
    <location>
        <begin position="202"/>
        <end position="221"/>
    </location>
</feature>
<keyword evidence="9" id="KW-1185">Reference proteome</keyword>
<evidence type="ECO:0000313" key="8">
    <source>
        <dbReference type="EMBL" id="OCK82081.1"/>
    </source>
</evidence>
<evidence type="ECO:0000256" key="1">
    <source>
        <dbReference type="ARBA" id="ARBA00022723"/>
    </source>
</evidence>
<dbReference type="GO" id="GO:0008270">
    <property type="term" value="F:zinc ion binding"/>
    <property type="evidence" value="ECO:0007669"/>
    <property type="project" value="UniProtKB-KW"/>
</dbReference>
<sequence>MSGNRGGYRGNGGGSRGGSRGGHGSPHARTQKGLFENGIWLCDCKPRVPASHFQTKAATKNKGRWFYTCQKSREDPECCRFFLWEDDAKAREARAVLSNSRTEPLPDLTPTRPPRQTSPISPSPPYELQANNDTLAPGRKRDRIPSEEDDDAFGPPINSEEMDHINKTMKSAAPLPETPKKAAKTDAYTTPRRRKLPWLEDSASNGLPTPNTTSRVSKNQFTSGTSSSPGSTKVVSFDSRTDDKELTKGNNLPSPNTTPTPNRFRDVNFGDSDEMQLVTEVFDVLREKNANFNEATKDGLKTVLTKYALRTQGIIKGREVSRLAIKAKDAKITELQHHVTTLEAELEAERALVEHLKWEAENGQQSEG</sequence>
<feature type="compositionally biased region" description="Low complexity" evidence="6">
    <location>
        <begin position="222"/>
        <end position="232"/>
    </location>
</feature>
<evidence type="ECO:0000256" key="3">
    <source>
        <dbReference type="ARBA" id="ARBA00022833"/>
    </source>
</evidence>
<dbReference type="PANTHER" id="PTHR33680:SF1">
    <property type="entry name" value="OS05G0489500 PROTEIN"/>
    <property type="match status" value="1"/>
</dbReference>
<feature type="compositionally biased region" description="Gly residues" evidence="6">
    <location>
        <begin position="1"/>
        <end position="24"/>
    </location>
</feature>
<dbReference type="EMBL" id="KV744899">
    <property type="protein sequence ID" value="OCK82081.1"/>
    <property type="molecule type" value="Genomic_DNA"/>
</dbReference>
<proteinExistence type="predicted"/>
<keyword evidence="3" id="KW-0862">Zinc</keyword>
<evidence type="ECO:0000259" key="7">
    <source>
        <dbReference type="PROSITE" id="PS51999"/>
    </source>
</evidence>
<dbReference type="Pfam" id="PF06839">
    <property type="entry name" value="Zn_ribbon_GRF"/>
    <property type="match status" value="1"/>
</dbReference>
<feature type="compositionally biased region" description="Low complexity" evidence="6">
    <location>
        <begin position="250"/>
        <end position="262"/>
    </location>
</feature>
<evidence type="ECO:0000256" key="4">
    <source>
        <dbReference type="PROSITE-ProRule" id="PRU01343"/>
    </source>
</evidence>
<dbReference type="InterPro" id="IPR010666">
    <property type="entry name" value="Znf_GRF"/>
</dbReference>
<keyword evidence="1" id="KW-0479">Metal-binding</keyword>